<dbReference type="Gene3D" id="2.120.10.30">
    <property type="entry name" value="TolB, C-terminal domain"/>
    <property type="match status" value="1"/>
</dbReference>
<name>A0A366F0G6_9HYPH</name>
<evidence type="ECO:0000259" key="7">
    <source>
        <dbReference type="Pfam" id="PF03088"/>
    </source>
</evidence>
<dbReference type="OrthoDB" id="9775406at2"/>
<evidence type="ECO:0000256" key="6">
    <source>
        <dbReference type="SAM" id="Phobius"/>
    </source>
</evidence>
<feature type="transmembrane region" description="Helical" evidence="6">
    <location>
        <begin position="240"/>
        <end position="259"/>
    </location>
</feature>
<feature type="transmembrane region" description="Helical" evidence="6">
    <location>
        <begin position="190"/>
        <end position="210"/>
    </location>
</feature>
<organism evidence="8 9">
    <name type="scientific">Roseiarcus fermentans</name>
    <dbReference type="NCBI Taxonomy" id="1473586"/>
    <lineage>
        <taxon>Bacteria</taxon>
        <taxon>Pseudomonadati</taxon>
        <taxon>Pseudomonadota</taxon>
        <taxon>Alphaproteobacteria</taxon>
        <taxon>Hyphomicrobiales</taxon>
        <taxon>Roseiarcaceae</taxon>
        <taxon>Roseiarcus</taxon>
    </lineage>
</organism>
<evidence type="ECO:0000256" key="3">
    <source>
        <dbReference type="ARBA" id="ARBA00022692"/>
    </source>
</evidence>
<dbReference type="InterPro" id="IPR001851">
    <property type="entry name" value="ABC_transp_permease"/>
</dbReference>
<dbReference type="PANTHER" id="PTHR32196:SF72">
    <property type="entry name" value="RIBOSE IMPORT PERMEASE PROTEIN RBSC"/>
    <property type="match status" value="1"/>
</dbReference>
<dbReference type="PANTHER" id="PTHR32196">
    <property type="entry name" value="ABC TRANSPORTER PERMEASE PROTEIN YPHD-RELATED-RELATED"/>
    <property type="match status" value="1"/>
</dbReference>
<comment type="subcellular location">
    <subcellularLocation>
        <location evidence="1">Cell membrane</location>
        <topology evidence="1">Multi-pass membrane protein</topology>
    </subcellularLocation>
</comment>
<evidence type="ECO:0000256" key="1">
    <source>
        <dbReference type="ARBA" id="ARBA00004651"/>
    </source>
</evidence>
<dbReference type="AlphaFoldDB" id="A0A366F0G6"/>
<dbReference type="Pfam" id="PF02653">
    <property type="entry name" value="BPD_transp_2"/>
    <property type="match status" value="1"/>
</dbReference>
<dbReference type="InterPro" id="IPR011042">
    <property type="entry name" value="6-blade_b-propeller_TolB-like"/>
</dbReference>
<dbReference type="InterPro" id="IPR018119">
    <property type="entry name" value="Strictosidine_synth_cons-reg"/>
</dbReference>
<dbReference type="GO" id="GO:0022857">
    <property type="term" value="F:transmembrane transporter activity"/>
    <property type="evidence" value="ECO:0007669"/>
    <property type="project" value="InterPro"/>
</dbReference>
<feature type="transmembrane region" description="Helical" evidence="6">
    <location>
        <begin position="271"/>
        <end position="289"/>
    </location>
</feature>
<evidence type="ECO:0000256" key="2">
    <source>
        <dbReference type="ARBA" id="ARBA00022475"/>
    </source>
</evidence>
<feature type="domain" description="Strictosidine synthase conserved region" evidence="7">
    <location>
        <begin position="486"/>
        <end position="563"/>
    </location>
</feature>
<proteinExistence type="predicted"/>
<dbReference type="Pfam" id="PF20067">
    <property type="entry name" value="SSL_N"/>
    <property type="match status" value="1"/>
</dbReference>
<feature type="transmembrane region" description="Helical" evidence="6">
    <location>
        <begin position="137"/>
        <end position="160"/>
    </location>
</feature>
<comment type="caution">
    <text evidence="8">The sequence shown here is derived from an EMBL/GenBank/DDBJ whole genome shotgun (WGS) entry which is preliminary data.</text>
</comment>
<reference evidence="8 9" key="1">
    <citation type="submission" date="2018-06" db="EMBL/GenBank/DDBJ databases">
        <title>Genomic Encyclopedia of Type Strains, Phase IV (KMG-IV): sequencing the most valuable type-strain genomes for metagenomic binning, comparative biology and taxonomic classification.</title>
        <authorList>
            <person name="Goeker M."/>
        </authorList>
    </citation>
    <scope>NUCLEOTIDE SEQUENCE [LARGE SCALE GENOMIC DNA]</scope>
    <source>
        <strain evidence="8 9">DSM 24875</strain>
    </source>
</reference>
<dbReference type="Pfam" id="PF03088">
    <property type="entry name" value="Str_synth"/>
    <property type="match status" value="1"/>
</dbReference>
<evidence type="ECO:0000313" key="9">
    <source>
        <dbReference type="Proteomes" id="UP000253529"/>
    </source>
</evidence>
<evidence type="ECO:0000256" key="5">
    <source>
        <dbReference type="ARBA" id="ARBA00023136"/>
    </source>
</evidence>
<dbReference type="CDD" id="cd06579">
    <property type="entry name" value="TM_PBP1_transp_AraH_like"/>
    <property type="match status" value="1"/>
</dbReference>
<sequence length="711" mass="75878">MSAQFEFAAAPKARTPYFVVSPRRVLSEILSKGWVESTVPFVAFLCVIFGVGLTSHGYFTIDNLRNLALYGSDGGLVVLALFVVVAAGGIDLSVGSNFAMSAFAALYCFHVLNLPVPIVLAASLASGAAVGVVNGALAGLAGCGALLTTLGTMITVRGVYTLASQGQLVAISSSARTDEVWDWIGSERVLGVPVNFWALILVAVAVLVMFRQSRFGWHVLAVGGNRKAARHGGIRVKATIFLAYTLGGVIVGLAGFLYAARENAVASDTGVGMEFFALTALVVGLGGFVPGRGSTVAVLIGFATIYILNNALLNAGLRGDFVQLAMGAILIVILSIDTKFRKHKHRLLASTYVDPVAFEVDAVAGAKGLLPGEIAAKLAGADILAAGLIDGPEDVILDADDHLFCGTRDGRLVRIAAPGYDEVETFAQIGGRPLGLALDREGRILVCVAGMGLVRVDRQRQVELLTDQTQRSLFTIQDDTTIRMADDLDVAPDGTIYFSDATKRYDIESWGLDLLEGRPNGRLLSWDPKTRKTRTVCDNLVFPNGVCLTHDGRHLLVASTWTCSLLIFDLADMRAGPRVFVHGLPGYPDNVNRASDGGYWIALAGMRNPVTDLAMRFPGVRRRMTRAVAPTHWLFGNLNIGGVLKIDAAGRVVDAYWDEPGGPLYMITSMREHKGALYLGGVTNNKIGRIRLAAADPSWTGPASYWGKAER</sequence>
<keyword evidence="3 6" id="KW-0812">Transmembrane</keyword>
<feature type="transmembrane region" description="Helical" evidence="6">
    <location>
        <begin position="296"/>
        <end position="315"/>
    </location>
</feature>
<gene>
    <name evidence="8" type="ORF">DFR50_1267</name>
</gene>
<keyword evidence="9" id="KW-1185">Reference proteome</keyword>
<protein>
    <submittedName>
        <fullName evidence="8">Ribose transport system permease protein</fullName>
    </submittedName>
</protein>
<keyword evidence="4 6" id="KW-1133">Transmembrane helix</keyword>
<dbReference type="SUPFAM" id="SSF63829">
    <property type="entry name" value="Calcium-dependent phosphotriesterase"/>
    <property type="match status" value="1"/>
</dbReference>
<dbReference type="EMBL" id="QNRK01000026">
    <property type="protein sequence ID" value="RBP08162.1"/>
    <property type="molecule type" value="Genomic_DNA"/>
</dbReference>
<keyword evidence="2" id="KW-1003">Cell membrane</keyword>
<keyword evidence="5 6" id="KW-0472">Membrane</keyword>
<dbReference type="Proteomes" id="UP000253529">
    <property type="component" value="Unassembled WGS sequence"/>
</dbReference>
<evidence type="ECO:0000256" key="4">
    <source>
        <dbReference type="ARBA" id="ARBA00022989"/>
    </source>
</evidence>
<dbReference type="RefSeq" id="WP_113891203.1">
    <property type="nucleotide sequence ID" value="NZ_QNRK01000026.1"/>
</dbReference>
<accession>A0A366F0G6</accession>
<evidence type="ECO:0000313" key="8">
    <source>
        <dbReference type="EMBL" id="RBP08162.1"/>
    </source>
</evidence>
<feature type="transmembrane region" description="Helical" evidence="6">
    <location>
        <begin position="68"/>
        <end position="90"/>
    </location>
</feature>
<feature type="transmembrane region" description="Helical" evidence="6">
    <location>
        <begin position="41"/>
        <end position="61"/>
    </location>
</feature>
<dbReference type="GO" id="GO:0005886">
    <property type="term" value="C:plasma membrane"/>
    <property type="evidence" value="ECO:0007669"/>
    <property type="project" value="UniProtKB-SubCell"/>
</dbReference>
<feature type="transmembrane region" description="Helical" evidence="6">
    <location>
        <begin position="102"/>
        <end position="125"/>
    </location>
</feature>